<accession>X1JPV4</accession>
<comment type="caution">
    <text evidence="1">The sequence shown here is derived from an EMBL/GenBank/DDBJ whole genome shotgun (WGS) entry which is preliminary data.</text>
</comment>
<gene>
    <name evidence="1" type="ORF">S03H2_61024</name>
</gene>
<organism evidence="1">
    <name type="scientific">marine sediment metagenome</name>
    <dbReference type="NCBI Taxonomy" id="412755"/>
    <lineage>
        <taxon>unclassified sequences</taxon>
        <taxon>metagenomes</taxon>
        <taxon>ecological metagenomes</taxon>
    </lineage>
</organism>
<dbReference type="EMBL" id="BARU01039366">
    <property type="protein sequence ID" value="GAH80314.1"/>
    <property type="molecule type" value="Genomic_DNA"/>
</dbReference>
<sequence>MNESEIHKIIENELKKRKGKIIAKNTINSILKIFPSAPAIWQLLTGSTDKLEIERHIITQEVLLDWVLAIDKKLNEITLDVKEQNAFEIMLDGIRAMGDVTGLRARTSDINLRKLFSEKDIRIIMRDIDAGGNVTGANLLIDCELELKKKLEIETDFCSVKFNPDVGNITFGKGLKPNEDADSE</sequence>
<dbReference type="AlphaFoldDB" id="X1JPV4"/>
<protein>
    <submittedName>
        <fullName evidence="1">Uncharacterized protein</fullName>
    </submittedName>
</protein>
<name>X1JPV4_9ZZZZ</name>
<evidence type="ECO:0000313" key="1">
    <source>
        <dbReference type="EMBL" id="GAH80314.1"/>
    </source>
</evidence>
<proteinExistence type="predicted"/>
<reference evidence="1" key="1">
    <citation type="journal article" date="2014" name="Front. Microbiol.">
        <title>High frequency of phylogenetically diverse reductive dehalogenase-homologous genes in deep subseafloor sedimentary metagenomes.</title>
        <authorList>
            <person name="Kawai M."/>
            <person name="Futagami T."/>
            <person name="Toyoda A."/>
            <person name="Takaki Y."/>
            <person name="Nishi S."/>
            <person name="Hori S."/>
            <person name="Arai W."/>
            <person name="Tsubouchi T."/>
            <person name="Morono Y."/>
            <person name="Uchiyama I."/>
            <person name="Ito T."/>
            <person name="Fujiyama A."/>
            <person name="Inagaki F."/>
            <person name="Takami H."/>
        </authorList>
    </citation>
    <scope>NUCLEOTIDE SEQUENCE</scope>
    <source>
        <strain evidence="1">Expedition CK06-06</strain>
    </source>
</reference>